<evidence type="ECO:0000313" key="3">
    <source>
        <dbReference type="EMBL" id="THV42059.1"/>
    </source>
</evidence>
<keyword evidence="4" id="KW-1185">Reference proteome</keyword>
<dbReference type="InterPro" id="IPR029063">
    <property type="entry name" value="SAM-dependent_MTases_sf"/>
</dbReference>
<dbReference type="PANTHER" id="PTHR43591">
    <property type="entry name" value="METHYLTRANSFERASE"/>
    <property type="match status" value="1"/>
</dbReference>
<dbReference type="EMBL" id="STGY01000031">
    <property type="protein sequence ID" value="THV42059.1"/>
    <property type="molecule type" value="Genomic_DNA"/>
</dbReference>
<feature type="region of interest" description="Disordered" evidence="1">
    <location>
        <begin position="300"/>
        <end position="337"/>
    </location>
</feature>
<dbReference type="InterPro" id="IPR041698">
    <property type="entry name" value="Methyltransf_25"/>
</dbReference>
<reference evidence="4" key="1">
    <citation type="submission" date="2019-04" db="EMBL/GenBank/DDBJ databases">
        <title>Nocardioides xinjiangensis sp. nov.</title>
        <authorList>
            <person name="Liu S."/>
        </authorList>
    </citation>
    <scope>NUCLEOTIDE SEQUENCE [LARGE SCALE GENOMIC DNA]</scope>
    <source>
        <strain evidence="4">18</strain>
    </source>
</reference>
<accession>A0A4S8QKV4</accession>
<sequence length="337" mass="36693">MGTAMQPGEFWSKGDYAAAGDRWAEASVRLAETYTRPGNEVLDLACGPGAFAIEAAEAGAKVTALDAAGALLDLARVRAENAGAAVEWIQADMTAVPADDAGFDVVASAFGCMFAPDPVAMATELVRLCRKGGRIAVLAWTPESAFGAMAPLAGRFLPNGGVSPVERWSRPENVAELFADLPVRLSFTVRTVDVVWDDLDAAVDEIVNGNPAWIMIRSAVEPTGRWEELRAGLRELFAVNGKTEEHRFVLPVDYLETLARKRLGPVDQLHGSAHSASARRGQQRDRGRVRRVAFACHRLEPALRQERSDPRQERRTQPPPAEAARHRDQAQARPRRI</sequence>
<dbReference type="PANTHER" id="PTHR43591:SF24">
    <property type="entry name" value="2-METHOXY-6-POLYPRENYL-1,4-BENZOQUINOL METHYLASE, MITOCHONDRIAL"/>
    <property type="match status" value="1"/>
</dbReference>
<dbReference type="Gene3D" id="3.40.50.150">
    <property type="entry name" value="Vaccinia Virus protein VP39"/>
    <property type="match status" value="1"/>
</dbReference>
<evidence type="ECO:0000259" key="2">
    <source>
        <dbReference type="Pfam" id="PF13649"/>
    </source>
</evidence>
<dbReference type="Proteomes" id="UP000308760">
    <property type="component" value="Unassembled WGS sequence"/>
</dbReference>
<dbReference type="SUPFAM" id="SSF53335">
    <property type="entry name" value="S-adenosyl-L-methionine-dependent methyltransferases"/>
    <property type="match status" value="1"/>
</dbReference>
<dbReference type="GO" id="GO:0008168">
    <property type="term" value="F:methyltransferase activity"/>
    <property type="evidence" value="ECO:0007669"/>
    <property type="project" value="UniProtKB-KW"/>
</dbReference>
<dbReference type="OrthoDB" id="65624at2"/>
<comment type="caution">
    <text evidence="3">The sequence shown here is derived from an EMBL/GenBank/DDBJ whole genome shotgun (WGS) entry which is preliminary data.</text>
</comment>
<protein>
    <submittedName>
        <fullName evidence="3">Methyltransferase domain-containing protein</fullName>
    </submittedName>
</protein>
<dbReference type="GO" id="GO:0032259">
    <property type="term" value="P:methylation"/>
    <property type="evidence" value="ECO:0007669"/>
    <property type="project" value="UniProtKB-KW"/>
</dbReference>
<feature type="region of interest" description="Disordered" evidence="1">
    <location>
        <begin position="266"/>
        <end position="287"/>
    </location>
</feature>
<gene>
    <name evidence="3" type="ORF">FAB82_08425</name>
</gene>
<feature type="domain" description="Methyltransferase" evidence="2">
    <location>
        <begin position="41"/>
        <end position="133"/>
    </location>
</feature>
<name>A0A4S8QKV4_9ACTN</name>
<dbReference type="CDD" id="cd02440">
    <property type="entry name" value="AdoMet_MTases"/>
    <property type="match status" value="1"/>
</dbReference>
<evidence type="ECO:0000313" key="4">
    <source>
        <dbReference type="Proteomes" id="UP000308760"/>
    </source>
</evidence>
<reference evidence="3 4" key="2">
    <citation type="submission" date="2019-05" db="EMBL/GenBank/DDBJ databases">
        <title>Glycomyces buryatensis sp. nov.</title>
        <authorList>
            <person name="Nikitina E."/>
        </authorList>
    </citation>
    <scope>NUCLEOTIDE SEQUENCE [LARGE SCALE GENOMIC DNA]</scope>
    <source>
        <strain evidence="3 4">18</strain>
    </source>
</reference>
<dbReference type="Pfam" id="PF13649">
    <property type="entry name" value="Methyltransf_25"/>
    <property type="match status" value="1"/>
</dbReference>
<organism evidence="3 4">
    <name type="scientific">Glycomyces buryatensis</name>
    <dbReference type="NCBI Taxonomy" id="2570927"/>
    <lineage>
        <taxon>Bacteria</taxon>
        <taxon>Bacillati</taxon>
        <taxon>Actinomycetota</taxon>
        <taxon>Actinomycetes</taxon>
        <taxon>Glycomycetales</taxon>
        <taxon>Glycomycetaceae</taxon>
        <taxon>Glycomyces</taxon>
    </lineage>
</organism>
<proteinExistence type="predicted"/>
<feature type="compositionally biased region" description="Basic and acidic residues" evidence="1">
    <location>
        <begin position="300"/>
        <end position="316"/>
    </location>
</feature>
<evidence type="ECO:0000256" key="1">
    <source>
        <dbReference type="SAM" id="MobiDB-lite"/>
    </source>
</evidence>
<dbReference type="AlphaFoldDB" id="A0A4S8QKV4"/>
<keyword evidence="3" id="KW-0489">Methyltransferase</keyword>
<keyword evidence="3" id="KW-0808">Transferase</keyword>